<dbReference type="OrthoDB" id="1744869at2759"/>
<name>A0A6A6A4B4_9PLEO</name>
<dbReference type="GeneID" id="54413792"/>
<evidence type="ECO:0000313" key="2">
    <source>
        <dbReference type="EMBL" id="KAF2126842.1"/>
    </source>
</evidence>
<dbReference type="AlphaFoldDB" id="A0A6A6A4B4"/>
<feature type="region of interest" description="Disordered" evidence="1">
    <location>
        <begin position="440"/>
        <end position="459"/>
    </location>
</feature>
<protein>
    <submittedName>
        <fullName evidence="2">Uncharacterized protein</fullName>
    </submittedName>
</protein>
<dbReference type="EMBL" id="ML977512">
    <property type="protein sequence ID" value="KAF2126842.1"/>
    <property type="molecule type" value="Genomic_DNA"/>
</dbReference>
<evidence type="ECO:0000313" key="3">
    <source>
        <dbReference type="Proteomes" id="UP000799771"/>
    </source>
</evidence>
<gene>
    <name evidence="2" type="ORF">P153DRAFT_71275</name>
</gene>
<keyword evidence="3" id="KW-1185">Reference proteome</keyword>
<dbReference type="RefSeq" id="XP_033521234.1">
    <property type="nucleotide sequence ID" value="XM_033673360.1"/>
</dbReference>
<organism evidence="2 3">
    <name type="scientific">Dothidotthia symphoricarpi CBS 119687</name>
    <dbReference type="NCBI Taxonomy" id="1392245"/>
    <lineage>
        <taxon>Eukaryota</taxon>
        <taxon>Fungi</taxon>
        <taxon>Dikarya</taxon>
        <taxon>Ascomycota</taxon>
        <taxon>Pezizomycotina</taxon>
        <taxon>Dothideomycetes</taxon>
        <taxon>Pleosporomycetidae</taxon>
        <taxon>Pleosporales</taxon>
        <taxon>Dothidotthiaceae</taxon>
        <taxon>Dothidotthia</taxon>
    </lineage>
</organism>
<sequence>MSPLVARQWPLQRGAQAAVRTLYRPRPLPQHAVAVTLRSYAEKKSFRKKQTVFIKKSVTDDSGCHVTPTNSAIIIPTFVTDIQPNNVVYHINPVLPQRWLTETFAVFLVTPSFVPWLHEDKTFLERAVRKLYRSNTPKLSAVERSSFRVNVLCAVVDKLPAGRHLKEAGLFNEEPSRRTRQPPVSEAGFEGIAYATLPADSSVPITTQSPSETGAIDFTWLGRTANSGYYADTLRLPLANTVFQTGTLSTMTLSTWSLPAKSNQLVLDSKVNVSYHTVKVAGRNVINRVVTALSIPLIPLTLPRQVEGCMGNIIRQLIGPDEIPITASSELEQVVPQFFKSRGEPAQATSAWALVMSASIRAKVYRKTRRLLAKNLTSSEKGPDKIDEDLWDRLWKTDPPMWNSLVSAALAEGARLHRVLSGGGGWGKKAGLLSLDPVPVTDGASEDSTSTADGSGGLASVLTPVVRDGDWMQFFISPTPAAKSEASELNDLDELAQASETGLWAWELGCIPSTMDSLPGGSWQHATPSDKKKVIAFQGSFGALTEKGLTMTRRFKKSKEDEMQVVGATMVDVPFSRFSAVRLEKNLDN</sequence>
<accession>A0A6A6A4B4</accession>
<reference evidence="2" key="1">
    <citation type="journal article" date="2020" name="Stud. Mycol.">
        <title>101 Dothideomycetes genomes: a test case for predicting lifestyles and emergence of pathogens.</title>
        <authorList>
            <person name="Haridas S."/>
            <person name="Albert R."/>
            <person name="Binder M."/>
            <person name="Bloem J."/>
            <person name="Labutti K."/>
            <person name="Salamov A."/>
            <person name="Andreopoulos B."/>
            <person name="Baker S."/>
            <person name="Barry K."/>
            <person name="Bills G."/>
            <person name="Bluhm B."/>
            <person name="Cannon C."/>
            <person name="Castanera R."/>
            <person name="Culley D."/>
            <person name="Daum C."/>
            <person name="Ezra D."/>
            <person name="Gonzalez J."/>
            <person name="Henrissat B."/>
            <person name="Kuo A."/>
            <person name="Liang C."/>
            <person name="Lipzen A."/>
            <person name="Lutzoni F."/>
            <person name="Magnuson J."/>
            <person name="Mondo S."/>
            <person name="Nolan M."/>
            <person name="Ohm R."/>
            <person name="Pangilinan J."/>
            <person name="Park H.-J."/>
            <person name="Ramirez L."/>
            <person name="Alfaro M."/>
            <person name="Sun H."/>
            <person name="Tritt A."/>
            <person name="Yoshinaga Y."/>
            <person name="Zwiers L.-H."/>
            <person name="Turgeon B."/>
            <person name="Goodwin S."/>
            <person name="Spatafora J."/>
            <person name="Crous P."/>
            <person name="Grigoriev I."/>
        </authorList>
    </citation>
    <scope>NUCLEOTIDE SEQUENCE</scope>
    <source>
        <strain evidence="2">CBS 119687</strain>
    </source>
</reference>
<dbReference type="Proteomes" id="UP000799771">
    <property type="component" value="Unassembled WGS sequence"/>
</dbReference>
<evidence type="ECO:0000256" key="1">
    <source>
        <dbReference type="SAM" id="MobiDB-lite"/>
    </source>
</evidence>
<proteinExistence type="predicted"/>